<accession>A0A6P4D565</accession>
<dbReference type="KEGG" id="adu:107483410"/>
<dbReference type="RefSeq" id="XP_015959514.1">
    <property type="nucleotide sequence ID" value="XM_016104028.1"/>
</dbReference>
<dbReference type="Proteomes" id="UP000515211">
    <property type="component" value="Chromosome 1"/>
</dbReference>
<sequence>MGKLSHCLDCPTQAHYTATLCVLKYLKQSPATGLFFATSSNVSPTGFSDADWAVCLDTRRSVTGYCFYLGSSLISWKSKKQPTVARSSSEAEYHTLTLAVCEAQWISFILANLHLPVTKPIPLYCDSQSALYIAAIPVFHERTKHIEVDCHVVRERESHFWFIEVASDFHQGSSC</sequence>
<dbReference type="GeneID" id="107483410"/>
<reference evidence="1" key="1">
    <citation type="journal article" date="2016" name="Nat. Genet.">
        <title>The genome sequences of Arachis duranensis and Arachis ipaensis, the diploid ancestors of cultivated peanut.</title>
        <authorList>
            <person name="Bertioli D.J."/>
            <person name="Cannon S.B."/>
            <person name="Froenicke L."/>
            <person name="Huang G."/>
            <person name="Farmer A.D."/>
            <person name="Cannon E.K."/>
            <person name="Liu X."/>
            <person name="Gao D."/>
            <person name="Clevenger J."/>
            <person name="Dash S."/>
            <person name="Ren L."/>
            <person name="Moretzsohn M.C."/>
            <person name="Shirasawa K."/>
            <person name="Huang W."/>
            <person name="Vidigal B."/>
            <person name="Abernathy B."/>
            <person name="Chu Y."/>
            <person name="Niederhuth C.E."/>
            <person name="Umale P."/>
            <person name="Araujo A.C."/>
            <person name="Kozik A."/>
            <person name="Kim K.D."/>
            <person name="Burow M.D."/>
            <person name="Varshney R.K."/>
            <person name="Wang X."/>
            <person name="Zhang X."/>
            <person name="Barkley N."/>
            <person name="Guimaraes P.M."/>
            <person name="Isobe S."/>
            <person name="Guo B."/>
            <person name="Liao B."/>
            <person name="Stalker H.T."/>
            <person name="Schmitz R.J."/>
            <person name="Scheffler B.E."/>
            <person name="Leal-Bertioli S.C."/>
            <person name="Xun X."/>
            <person name="Jackson S.A."/>
            <person name="Michelmore R."/>
            <person name="Ozias-Akins P."/>
        </authorList>
    </citation>
    <scope>NUCLEOTIDE SEQUENCE [LARGE SCALE GENOMIC DNA]</scope>
    <source>
        <strain evidence="1">cv. V14167</strain>
    </source>
</reference>
<dbReference type="InterPro" id="IPR043502">
    <property type="entry name" value="DNA/RNA_pol_sf"/>
</dbReference>
<protein>
    <submittedName>
        <fullName evidence="2">Secreted RxLR effector protein 161-like</fullName>
    </submittedName>
</protein>
<dbReference type="OrthoDB" id="414945at2759"/>
<evidence type="ECO:0000313" key="1">
    <source>
        <dbReference type="Proteomes" id="UP000515211"/>
    </source>
</evidence>
<proteinExistence type="predicted"/>
<dbReference type="SUPFAM" id="SSF56672">
    <property type="entry name" value="DNA/RNA polymerases"/>
    <property type="match status" value="1"/>
</dbReference>
<name>A0A6P4D565_ARADU</name>
<dbReference type="CDD" id="cd09272">
    <property type="entry name" value="RNase_HI_RT_Ty1"/>
    <property type="match status" value="1"/>
</dbReference>
<dbReference type="PANTHER" id="PTHR11439:SF470">
    <property type="entry name" value="CYSTEINE-RICH RLK (RECEPTOR-LIKE PROTEIN KINASE) 8"/>
    <property type="match status" value="1"/>
</dbReference>
<keyword evidence="1" id="KW-1185">Reference proteome</keyword>
<gene>
    <name evidence="2" type="primary">LOC107483410</name>
</gene>
<organism evidence="1 2">
    <name type="scientific">Arachis duranensis</name>
    <name type="common">Wild peanut</name>
    <dbReference type="NCBI Taxonomy" id="130453"/>
    <lineage>
        <taxon>Eukaryota</taxon>
        <taxon>Viridiplantae</taxon>
        <taxon>Streptophyta</taxon>
        <taxon>Embryophyta</taxon>
        <taxon>Tracheophyta</taxon>
        <taxon>Spermatophyta</taxon>
        <taxon>Magnoliopsida</taxon>
        <taxon>eudicotyledons</taxon>
        <taxon>Gunneridae</taxon>
        <taxon>Pentapetalae</taxon>
        <taxon>rosids</taxon>
        <taxon>fabids</taxon>
        <taxon>Fabales</taxon>
        <taxon>Fabaceae</taxon>
        <taxon>Papilionoideae</taxon>
        <taxon>50 kb inversion clade</taxon>
        <taxon>dalbergioids sensu lato</taxon>
        <taxon>Dalbergieae</taxon>
        <taxon>Pterocarpus clade</taxon>
        <taxon>Arachis</taxon>
    </lineage>
</organism>
<reference evidence="2" key="2">
    <citation type="submission" date="2025-08" db="UniProtKB">
        <authorList>
            <consortium name="RefSeq"/>
        </authorList>
    </citation>
    <scope>IDENTIFICATION</scope>
    <source>
        <tissue evidence="2">Whole plant</tissue>
    </source>
</reference>
<dbReference type="AlphaFoldDB" id="A0A6P4D565"/>
<dbReference type="PANTHER" id="PTHR11439">
    <property type="entry name" value="GAG-POL-RELATED RETROTRANSPOSON"/>
    <property type="match status" value="1"/>
</dbReference>
<evidence type="ECO:0000313" key="2">
    <source>
        <dbReference type="RefSeq" id="XP_015959514.1"/>
    </source>
</evidence>